<dbReference type="Pfam" id="PF00561">
    <property type="entry name" value="Abhydrolase_1"/>
    <property type="match status" value="1"/>
</dbReference>
<proteinExistence type="predicted"/>
<dbReference type="SUPFAM" id="SSF53474">
    <property type="entry name" value="alpha/beta-Hydrolases"/>
    <property type="match status" value="1"/>
</dbReference>
<evidence type="ECO:0000313" key="2">
    <source>
        <dbReference type="EMBL" id="NED99048.1"/>
    </source>
</evidence>
<organism evidence="2 3">
    <name type="scientific">Phytoactinopolyspora halotolerans</name>
    <dbReference type="NCBI Taxonomy" id="1981512"/>
    <lineage>
        <taxon>Bacteria</taxon>
        <taxon>Bacillati</taxon>
        <taxon>Actinomycetota</taxon>
        <taxon>Actinomycetes</taxon>
        <taxon>Jiangellales</taxon>
        <taxon>Jiangellaceae</taxon>
        <taxon>Phytoactinopolyspora</taxon>
    </lineage>
</organism>
<dbReference type="Proteomes" id="UP000475214">
    <property type="component" value="Unassembled WGS sequence"/>
</dbReference>
<dbReference type="EMBL" id="JAAGOA010000002">
    <property type="protein sequence ID" value="NED99048.1"/>
    <property type="molecule type" value="Genomic_DNA"/>
</dbReference>
<feature type="domain" description="AB hydrolase-1" evidence="1">
    <location>
        <begin position="104"/>
        <end position="175"/>
    </location>
</feature>
<dbReference type="InterPro" id="IPR000073">
    <property type="entry name" value="AB_hydrolase_1"/>
</dbReference>
<dbReference type="AlphaFoldDB" id="A0A6L9S214"/>
<dbReference type="RefSeq" id="WP_163732286.1">
    <property type="nucleotide sequence ID" value="NZ_JAAGOA010000002.1"/>
</dbReference>
<keyword evidence="3" id="KW-1185">Reference proteome</keyword>
<evidence type="ECO:0000259" key="1">
    <source>
        <dbReference type="Pfam" id="PF00561"/>
    </source>
</evidence>
<sequence>MDVPTAITGEAAGVPFVAVPPAAGTPPGSAPVVVAWHMMDAPRTERAFAAALPLDGLDAWRIYLGLPMCGARLPAGGFEVIMRLGYEDAVLNLQGPVVTQAAEEFPAVIDELRARLSLGDGPLNLVGGSIGAAVALTVAAEGAHPVDSMVLVSPLVQLRPAVDAMARQFGFDYPWSPASGEIAARLDFVARADEIVMAGQPAVLVVVGEKDDPAGFMEPAHALRDALAARYAEQALTGDGGRGPAVPDAADDRVRIVVVHGMAHAIADEPGMEPAPQTPHAAEVDRHAVDWLRATLP</sequence>
<protein>
    <submittedName>
        <fullName evidence="2">Alpha/beta fold hydrolase</fullName>
    </submittedName>
</protein>
<evidence type="ECO:0000313" key="3">
    <source>
        <dbReference type="Proteomes" id="UP000475214"/>
    </source>
</evidence>
<dbReference type="InterPro" id="IPR029058">
    <property type="entry name" value="AB_hydrolase_fold"/>
</dbReference>
<keyword evidence="2" id="KW-0378">Hydrolase</keyword>
<reference evidence="2 3" key="1">
    <citation type="submission" date="2020-02" db="EMBL/GenBank/DDBJ databases">
        <authorList>
            <person name="Li X.-J."/>
            <person name="Han X.-M."/>
        </authorList>
    </citation>
    <scope>NUCLEOTIDE SEQUENCE [LARGE SCALE GENOMIC DNA]</scope>
    <source>
        <strain evidence="2 3">CCTCC AB 2017055</strain>
    </source>
</reference>
<accession>A0A6L9S214</accession>
<comment type="caution">
    <text evidence="2">The sequence shown here is derived from an EMBL/GenBank/DDBJ whole genome shotgun (WGS) entry which is preliminary data.</text>
</comment>
<gene>
    <name evidence="2" type="ORF">G1H10_02580</name>
</gene>
<dbReference type="Gene3D" id="3.40.50.1820">
    <property type="entry name" value="alpha/beta hydrolase"/>
    <property type="match status" value="1"/>
</dbReference>
<name>A0A6L9S214_9ACTN</name>
<dbReference type="GO" id="GO:0016787">
    <property type="term" value="F:hydrolase activity"/>
    <property type="evidence" value="ECO:0007669"/>
    <property type="project" value="UniProtKB-KW"/>
</dbReference>